<evidence type="ECO:0000256" key="3">
    <source>
        <dbReference type="ARBA" id="ARBA00021257"/>
    </source>
</evidence>
<reference evidence="13 14" key="1">
    <citation type="submission" date="2019-01" db="EMBL/GenBank/DDBJ databases">
        <title>Nuclear Genome Assembly of the Microalgal Biofuel strain Nannochloropsis salina CCMP1776.</title>
        <authorList>
            <person name="Hovde B."/>
        </authorList>
    </citation>
    <scope>NUCLEOTIDE SEQUENCE [LARGE SCALE GENOMIC DNA]</scope>
    <source>
        <strain evidence="13 14">CCMP1776</strain>
    </source>
</reference>
<evidence type="ECO:0000256" key="7">
    <source>
        <dbReference type="ARBA" id="ARBA00022927"/>
    </source>
</evidence>
<accession>A0A4D9CRV5</accession>
<keyword evidence="7" id="KW-0653">Protein transport</keyword>
<evidence type="ECO:0000256" key="6">
    <source>
        <dbReference type="ARBA" id="ARBA00022824"/>
    </source>
</evidence>
<evidence type="ECO:0000256" key="4">
    <source>
        <dbReference type="ARBA" id="ARBA00022448"/>
    </source>
</evidence>
<evidence type="ECO:0000256" key="11">
    <source>
        <dbReference type="SAM" id="MobiDB-lite"/>
    </source>
</evidence>
<keyword evidence="4" id="KW-0813">Transport</keyword>
<name>A0A4D9CRV5_9STRA</name>
<evidence type="ECO:0000313" key="14">
    <source>
        <dbReference type="Proteomes" id="UP000355283"/>
    </source>
</evidence>
<comment type="similarity">
    <text evidence="2">Belongs to the SEC62 family.</text>
</comment>
<evidence type="ECO:0000313" key="13">
    <source>
        <dbReference type="EMBL" id="TFJ81942.1"/>
    </source>
</evidence>
<feature type="transmembrane region" description="Helical" evidence="12">
    <location>
        <begin position="154"/>
        <end position="172"/>
    </location>
</feature>
<evidence type="ECO:0000256" key="1">
    <source>
        <dbReference type="ARBA" id="ARBA00004477"/>
    </source>
</evidence>
<feature type="region of interest" description="Disordered" evidence="11">
    <location>
        <begin position="1"/>
        <end position="35"/>
    </location>
</feature>
<proteinExistence type="inferred from homology"/>
<comment type="caution">
    <text evidence="13">The sequence shown here is derived from an EMBL/GenBank/DDBJ whole genome shotgun (WGS) entry which is preliminary data.</text>
</comment>
<dbReference type="PANTHER" id="PTHR12443:SF9">
    <property type="entry name" value="TRANSLOCATION PROTEIN SEC62"/>
    <property type="match status" value="1"/>
</dbReference>
<keyword evidence="6" id="KW-0256">Endoplasmic reticulum</keyword>
<evidence type="ECO:0000256" key="8">
    <source>
        <dbReference type="ARBA" id="ARBA00022989"/>
    </source>
</evidence>
<feature type="compositionally biased region" description="Acidic residues" evidence="11">
    <location>
        <begin position="223"/>
        <end position="232"/>
    </location>
</feature>
<keyword evidence="9" id="KW-0811">Translocation</keyword>
<sequence>MSAPAATDDAKSTPPASAGAATTATTHDGPAGAYEDPELLHKLADTVRRTMKIRNGVLQETRVDYFKGTKLIKYLTADPLSKADGKLPSVASEEQAIAIGNLLLRAKGEDGQPKYFIRCDKVKPRILELTTKQDYEELGYYAWIYEGSQTLSNFMTFLIIAGFLAITCFPIWPHFLKSDKDNIDKPKAYPSYEELLRESELDLAGTDSLSDEERGDSVIDSLLGEDEEEEAADAAQDRKAAATAEEKEEGG</sequence>
<gene>
    <name evidence="13" type="ORF">NSK_006610</name>
</gene>
<keyword evidence="14" id="KW-1185">Reference proteome</keyword>
<protein>
    <recommendedName>
        <fullName evidence="3">Translocation protein SEC62</fullName>
    </recommendedName>
</protein>
<evidence type="ECO:0000256" key="9">
    <source>
        <dbReference type="ARBA" id="ARBA00023010"/>
    </source>
</evidence>
<dbReference type="AlphaFoldDB" id="A0A4D9CRV5"/>
<organism evidence="13 14">
    <name type="scientific">Nannochloropsis salina CCMP1776</name>
    <dbReference type="NCBI Taxonomy" id="1027361"/>
    <lineage>
        <taxon>Eukaryota</taxon>
        <taxon>Sar</taxon>
        <taxon>Stramenopiles</taxon>
        <taxon>Ochrophyta</taxon>
        <taxon>Eustigmatophyceae</taxon>
        <taxon>Eustigmatales</taxon>
        <taxon>Monodopsidaceae</taxon>
        <taxon>Microchloropsis</taxon>
        <taxon>Microchloropsis salina</taxon>
    </lineage>
</organism>
<dbReference type="GO" id="GO:0031204">
    <property type="term" value="P:post-translational protein targeting to membrane, translocation"/>
    <property type="evidence" value="ECO:0007669"/>
    <property type="project" value="TreeGrafter"/>
</dbReference>
<keyword evidence="8 12" id="KW-1133">Transmembrane helix</keyword>
<dbReference type="EMBL" id="SDOX01000121">
    <property type="protein sequence ID" value="TFJ81942.1"/>
    <property type="molecule type" value="Genomic_DNA"/>
</dbReference>
<evidence type="ECO:0000256" key="2">
    <source>
        <dbReference type="ARBA" id="ARBA00010604"/>
    </source>
</evidence>
<dbReference type="GO" id="GO:0005789">
    <property type="term" value="C:endoplasmic reticulum membrane"/>
    <property type="evidence" value="ECO:0007669"/>
    <property type="project" value="UniProtKB-SubCell"/>
</dbReference>
<dbReference type="OrthoDB" id="200187at2759"/>
<feature type="region of interest" description="Disordered" evidence="11">
    <location>
        <begin position="203"/>
        <end position="251"/>
    </location>
</feature>
<keyword evidence="10 12" id="KW-0472">Membrane</keyword>
<dbReference type="PANTHER" id="PTHR12443">
    <property type="entry name" value="TRANSLOCATION PROTEIN SEC62"/>
    <property type="match status" value="1"/>
</dbReference>
<dbReference type="Pfam" id="PF03839">
    <property type="entry name" value="Sec62"/>
    <property type="match status" value="1"/>
</dbReference>
<evidence type="ECO:0000256" key="10">
    <source>
        <dbReference type="ARBA" id="ARBA00023136"/>
    </source>
</evidence>
<evidence type="ECO:0000256" key="5">
    <source>
        <dbReference type="ARBA" id="ARBA00022692"/>
    </source>
</evidence>
<comment type="subcellular location">
    <subcellularLocation>
        <location evidence="1">Endoplasmic reticulum membrane</location>
        <topology evidence="1">Multi-pass membrane protein</topology>
    </subcellularLocation>
</comment>
<keyword evidence="5 12" id="KW-0812">Transmembrane</keyword>
<dbReference type="InterPro" id="IPR004728">
    <property type="entry name" value="Sec62"/>
</dbReference>
<evidence type="ECO:0000256" key="12">
    <source>
        <dbReference type="SAM" id="Phobius"/>
    </source>
</evidence>
<feature type="compositionally biased region" description="Low complexity" evidence="11">
    <location>
        <begin position="13"/>
        <end position="33"/>
    </location>
</feature>
<dbReference type="Proteomes" id="UP000355283">
    <property type="component" value="Unassembled WGS sequence"/>
</dbReference>